<sequence>MGQHTAYCKGVGIAWLRALLWSLVSLYQLRKVPLGWIPFALPELKKIKKT</sequence>
<reference evidence="1" key="1">
    <citation type="submission" date="2014-11" db="EMBL/GenBank/DDBJ databases">
        <authorList>
            <person name="Amaro Gonzalez C."/>
        </authorList>
    </citation>
    <scope>NUCLEOTIDE SEQUENCE</scope>
</reference>
<protein>
    <submittedName>
        <fullName evidence="1">Uncharacterized protein</fullName>
    </submittedName>
</protein>
<dbReference type="EMBL" id="GBXM01010549">
    <property type="protein sequence ID" value="JAH98028.1"/>
    <property type="molecule type" value="Transcribed_RNA"/>
</dbReference>
<dbReference type="AlphaFoldDB" id="A0A0E9X8K1"/>
<evidence type="ECO:0000313" key="1">
    <source>
        <dbReference type="EMBL" id="JAH98028.1"/>
    </source>
</evidence>
<name>A0A0E9X8K1_ANGAN</name>
<proteinExistence type="predicted"/>
<organism evidence="1">
    <name type="scientific">Anguilla anguilla</name>
    <name type="common">European freshwater eel</name>
    <name type="synonym">Muraena anguilla</name>
    <dbReference type="NCBI Taxonomy" id="7936"/>
    <lineage>
        <taxon>Eukaryota</taxon>
        <taxon>Metazoa</taxon>
        <taxon>Chordata</taxon>
        <taxon>Craniata</taxon>
        <taxon>Vertebrata</taxon>
        <taxon>Euteleostomi</taxon>
        <taxon>Actinopterygii</taxon>
        <taxon>Neopterygii</taxon>
        <taxon>Teleostei</taxon>
        <taxon>Anguilliformes</taxon>
        <taxon>Anguillidae</taxon>
        <taxon>Anguilla</taxon>
    </lineage>
</organism>
<reference evidence="1" key="2">
    <citation type="journal article" date="2015" name="Fish Shellfish Immunol.">
        <title>Early steps in the European eel (Anguilla anguilla)-Vibrio vulnificus interaction in the gills: Role of the RtxA13 toxin.</title>
        <authorList>
            <person name="Callol A."/>
            <person name="Pajuelo D."/>
            <person name="Ebbesson L."/>
            <person name="Teles M."/>
            <person name="MacKenzie S."/>
            <person name="Amaro C."/>
        </authorList>
    </citation>
    <scope>NUCLEOTIDE SEQUENCE</scope>
</reference>
<accession>A0A0E9X8K1</accession>